<keyword evidence="8" id="KW-0812">Transmembrane</keyword>
<comment type="subcellular location">
    <subcellularLocation>
        <location evidence="3">Endomembrane system</location>
        <topology evidence="3">Multi-pass membrane protein</topology>
    </subcellularLocation>
</comment>
<keyword evidence="6" id="KW-0328">Glycosyltransferase</keyword>
<reference evidence="15" key="1">
    <citation type="journal article" date="2014" name="Front. Microbiol.">
        <title>High frequency of phylogenetically diverse reductive dehalogenase-homologous genes in deep subseafloor sedimentary metagenomes.</title>
        <authorList>
            <person name="Kawai M."/>
            <person name="Futagami T."/>
            <person name="Toyoda A."/>
            <person name="Takaki Y."/>
            <person name="Nishi S."/>
            <person name="Hori S."/>
            <person name="Arai W."/>
            <person name="Tsubouchi T."/>
            <person name="Morono Y."/>
            <person name="Uchiyama I."/>
            <person name="Ito T."/>
            <person name="Fujiyama A."/>
            <person name="Inagaki F."/>
            <person name="Takami H."/>
        </authorList>
    </citation>
    <scope>NUCLEOTIDE SEQUENCE</scope>
    <source>
        <strain evidence="15">Expedition CK06-06</strain>
    </source>
</reference>
<evidence type="ECO:0000256" key="3">
    <source>
        <dbReference type="ARBA" id="ARBA00004127"/>
    </source>
</evidence>
<feature type="domain" description="AglB-like core" evidence="14">
    <location>
        <begin position="2"/>
        <end position="107"/>
    </location>
</feature>
<evidence type="ECO:0000256" key="11">
    <source>
        <dbReference type="ARBA" id="ARBA00022989"/>
    </source>
</evidence>
<accession>X1M9M3</accession>
<proteinExistence type="inferred from homology"/>
<gene>
    <name evidence="15" type="ORF">S06H3_26302</name>
</gene>
<evidence type="ECO:0000256" key="1">
    <source>
        <dbReference type="ARBA" id="ARBA00001936"/>
    </source>
</evidence>
<comment type="pathway">
    <text evidence="4">Protein modification; protein glycosylation.</text>
</comment>
<name>X1M9M3_9ZZZZ</name>
<comment type="cofactor">
    <cofactor evidence="2">
        <name>Mg(2+)</name>
        <dbReference type="ChEBI" id="CHEBI:18420"/>
    </cofactor>
</comment>
<comment type="cofactor">
    <cofactor evidence="1">
        <name>Mn(2+)</name>
        <dbReference type="ChEBI" id="CHEBI:29035"/>
    </cofactor>
</comment>
<evidence type="ECO:0000256" key="12">
    <source>
        <dbReference type="ARBA" id="ARBA00023136"/>
    </source>
</evidence>
<keyword evidence="10" id="KW-0460">Magnesium</keyword>
<dbReference type="GO" id="GO:0012505">
    <property type="term" value="C:endomembrane system"/>
    <property type="evidence" value="ECO:0007669"/>
    <property type="project" value="UniProtKB-SubCell"/>
</dbReference>
<dbReference type="InterPro" id="IPR054479">
    <property type="entry name" value="AglB-like_core"/>
</dbReference>
<dbReference type="EMBL" id="BARV01015195">
    <property type="protein sequence ID" value="GAI27953.1"/>
    <property type="molecule type" value="Genomic_DNA"/>
</dbReference>
<dbReference type="UniPathway" id="UPA00378"/>
<comment type="caution">
    <text evidence="15">The sequence shown here is derived from an EMBL/GenBank/DDBJ whole genome shotgun (WGS) entry which is preliminary data.</text>
</comment>
<evidence type="ECO:0000256" key="6">
    <source>
        <dbReference type="ARBA" id="ARBA00022676"/>
    </source>
</evidence>
<evidence type="ECO:0000256" key="4">
    <source>
        <dbReference type="ARBA" id="ARBA00004922"/>
    </source>
</evidence>
<evidence type="ECO:0000256" key="7">
    <source>
        <dbReference type="ARBA" id="ARBA00022679"/>
    </source>
</evidence>
<keyword evidence="13" id="KW-0464">Manganese</keyword>
<keyword evidence="9" id="KW-0479">Metal-binding</keyword>
<dbReference type="PANTHER" id="PTHR13872">
    <property type="entry name" value="DOLICHYL-DIPHOSPHOOLIGOSACCHARIDE--PROTEIN GLYCOSYLTRANSFERASE SUBUNIT"/>
    <property type="match status" value="1"/>
</dbReference>
<feature type="non-terminal residue" evidence="15">
    <location>
        <position position="1"/>
    </location>
</feature>
<dbReference type="Gene3D" id="3.40.50.12610">
    <property type="match status" value="1"/>
</dbReference>
<evidence type="ECO:0000256" key="8">
    <source>
        <dbReference type="ARBA" id="ARBA00022692"/>
    </source>
</evidence>
<dbReference type="PANTHER" id="PTHR13872:SF1">
    <property type="entry name" value="DOLICHYL-DIPHOSPHOOLIGOSACCHARIDE--PROTEIN GLYCOSYLTRANSFERASE SUBUNIT STT3B"/>
    <property type="match status" value="1"/>
</dbReference>
<comment type="similarity">
    <text evidence="5">Belongs to the STT3 family.</text>
</comment>
<protein>
    <recommendedName>
        <fullName evidence="14">AglB-like core domain-containing protein</fullName>
    </recommendedName>
</protein>
<dbReference type="Pfam" id="PF22627">
    <property type="entry name" value="AglB_core-like"/>
    <property type="match status" value="1"/>
</dbReference>
<sequence>EAWHSSLIWMRDNTPDPFEAPGFYYELYERPPSGERYDYPESAYGVMSWWDYGHWITRIAHRIPNANPFQSGARDAAQFFTAQDESSANEMLDELGSKYVIIDFEMAMTKFHAIATWAVGNTSKFYEPCYRQADGTSRCYEESVPGRQAAFILYYPEYYQSMVSRLYKFGEQEVVPVNSTWAISYVEGIDEGGNKYKVITGAANEGEAFPTYEEAKVFLDDHPDFILVGLLPFTSPVPLEKLDHYELVNESVQVITWGEEEISYVKIFEYVP</sequence>
<dbReference type="GO" id="GO:0016020">
    <property type="term" value="C:membrane"/>
    <property type="evidence" value="ECO:0007669"/>
    <property type="project" value="InterPro"/>
</dbReference>
<keyword evidence="11" id="KW-1133">Transmembrane helix</keyword>
<evidence type="ECO:0000256" key="13">
    <source>
        <dbReference type="ARBA" id="ARBA00023211"/>
    </source>
</evidence>
<keyword evidence="12" id="KW-0472">Membrane</keyword>
<dbReference type="GO" id="GO:0046872">
    <property type="term" value="F:metal ion binding"/>
    <property type="evidence" value="ECO:0007669"/>
    <property type="project" value="UniProtKB-KW"/>
</dbReference>
<keyword evidence="7" id="KW-0808">Transferase</keyword>
<evidence type="ECO:0000256" key="5">
    <source>
        <dbReference type="ARBA" id="ARBA00010810"/>
    </source>
</evidence>
<evidence type="ECO:0000259" key="14">
    <source>
        <dbReference type="Pfam" id="PF22627"/>
    </source>
</evidence>
<organism evidence="15">
    <name type="scientific">marine sediment metagenome</name>
    <dbReference type="NCBI Taxonomy" id="412755"/>
    <lineage>
        <taxon>unclassified sequences</taxon>
        <taxon>metagenomes</taxon>
        <taxon>ecological metagenomes</taxon>
    </lineage>
</organism>
<dbReference type="InterPro" id="IPR003674">
    <property type="entry name" value="Oligo_trans_STT3"/>
</dbReference>
<dbReference type="AlphaFoldDB" id="X1M9M3"/>
<evidence type="ECO:0000256" key="2">
    <source>
        <dbReference type="ARBA" id="ARBA00001946"/>
    </source>
</evidence>
<dbReference type="GO" id="GO:0004576">
    <property type="term" value="F:oligosaccharyl transferase activity"/>
    <property type="evidence" value="ECO:0007669"/>
    <property type="project" value="InterPro"/>
</dbReference>
<evidence type="ECO:0000256" key="9">
    <source>
        <dbReference type="ARBA" id="ARBA00022723"/>
    </source>
</evidence>
<evidence type="ECO:0000256" key="10">
    <source>
        <dbReference type="ARBA" id="ARBA00022842"/>
    </source>
</evidence>
<evidence type="ECO:0000313" key="15">
    <source>
        <dbReference type="EMBL" id="GAI27953.1"/>
    </source>
</evidence>